<protein>
    <submittedName>
        <fullName evidence="1">Uncharacterized protein</fullName>
    </submittedName>
</protein>
<reference evidence="1 2" key="1">
    <citation type="journal article" date="2024" name="Plant Biotechnol. J.">
        <title>Genome and CRISPR/Cas9 system of a widespread forest tree (Populus alba) in the world.</title>
        <authorList>
            <person name="Liu Y.J."/>
            <person name="Jiang P.F."/>
            <person name="Han X.M."/>
            <person name="Li X.Y."/>
            <person name="Wang H.M."/>
            <person name="Wang Y.J."/>
            <person name="Wang X.X."/>
            <person name="Zeng Q.Y."/>
        </authorList>
    </citation>
    <scope>NUCLEOTIDE SEQUENCE [LARGE SCALE GENOMIC DNA]</scope>
    <source>
        <strain evidence="2">cv. PAL-ZL1</strain>
    </source>
</reference>
<dbReference type="EMBL" id="RCHU02000016">
    <property type="protein sequence ID" value="KAL3569167.1"/>
    <property type="molecule type" value="Genomic_DNA"/>
</dbReference>
<evidence type="ECO:0000313" key="2">
    <source>
        <dbReference type="Proteomes" id="UP000309997"/>
    </source>
</evidence>
<dbReference type="Proteomes" id="UP000309997">
    <property type="component" value="Unassembled WGS sequence"/>
</dbReference>
<proteinExistence type="predicted"/>
<name>A0ACC4ATE3_POPAL</name>
<accession>A0ACC4ATE3</accession>
<gene>
    <name evidence="1" type="ORF">D5086_029057</name>
</gene>
<keyword evidence="2" id="KW-1185">Reference proteome</keyword>
<evidence type="ECO:0000313" key="1">
    <source>
        <dbReference type="EMBL" id="KAL3569167.1"/>
    </source>
</evidence>
<sequence>MLQLFFAVAFSAVPLTLYVPPIRSLNLFVETIEDVLRQTSLYTVRAYPRIRLVFSRFFRNLFSLSSFVVDVVEFDTGNQDFLWMGNKLNTCLVGKQGGILPVYCEACSWILWPRILGFDQSACNLKRDYEVKEDEDSMMKTGRGIKGHSSSGWHDFLLDRKFSYGTFQPDSDNDGHT</sequence>
<comment type="caution">
    <text evidence="1">The sequence shown here is derived from an EMBL/GenBank/DDBJ whole genome shotgun (WGS) entry which is preliminary data.</text>
</comment>
<organism evidence="1 2">
    <name type="scientific">Populus alba</name>
    <name type="common">White poplar</name>
    <dbReference type="NCBI Taxonomy" id="43335"/>
    <lineage>
        <taxon>Eukaryota</taxon>
        <taxon>Viridiplantae</taxon>
        <taxon>Streptophyta</taxon>
        <taxon>Embryophyta</taxon>
        <taxon>Tracheophyta</taxon>
        <taxon>Spermatophyta</taxon>
        <taxon>Magnoliopsida</taxon>
        <taxon>eudicotyledons</taxon>
        <taxon>Gunneridae</taxon>
        <taxon>Pentapetalae</taxon>
        <taxon>rosids</taxon>
        <taxon>fabids</taxon>
        <taxon>Malpighiales</taxon>
        <taxon>Salicaceae</taxon>
        <taxon>Saliceae</taxon>
        <taxon>Populus</taxon>
    </lineage>
</organism>